<dbReference type="Proteomes" id="UP000270299">
    <property type="component" value="Unassembled WGS sequence"/>
</dbReference>
<reference evidence="3 4" key="1">
    <citation type="submission" date="2018-10" db="EMBL/GenBank/DDBJ databases">
        <authorList>
            <person name="Li J."/>
        </authorList>
    </citation>
    <scope>NUCLEOTIDE SEQUENCE [LARGE SCALE GENOMIC DNA]</scope>
    <source>
        <strain evidence="3 4">CCTCC AB209002</strain>
    </source>
</reference>
<dbReference type="AlphaFoldDB" id="A0A3L6ZXG3"/>
<dbReference type="RefSeq" id="WP_121672116.1">
    <property type="nucleotide sequence ID" value="NZ_BMXM01000001.1"/>
</dbReference>
<evidence type="ECO:0000259" key="2">
    <source>
        <dbReference type="Pfam" id="PF21531"/>
    </source>
</evidence>
<comment type="caution">
    <text evidence="3">The sequence shown here is derived from an EMBL/GenBank/DDBJ whole genome shotgun (WGS) entry which is preliminary data.</text>
</comment>
<feature type="domain" description="Rv2175c C-terminal" evidence="1">
    <location>
        <begin position="61"/>
        <end position="114"/>
    </location>
</feature>
<evidence type="ECO:0000259" key="1">
    <source>
        <dbReference type="Pfam" id="PF18367"/>
    </source>
</evidence>
<keyword evidence="3" id="KW-0238">DNA-binding</keyword>
<dbReference type="EMBL" id="RCUV01000005">
    <property type="protein sequence ID" value="RLP72395.1"/>
    <property type="molecule type" value="Genomic_DNA"/>
</dbReference>
<name>A0A3L6ZXG3_9MICO</name>
<feature type="domain" description="DNA-binding protein Rv2175c wHTH" evidence="2">
    <location>
        <begin position="4"/>
        <end position="52"/>
    </location>
</feature>
<dbReference type="InterPro" id="IPR041098">
    <property type="entry name" value="Rv2175c_C"/>
</dbReference>
<dbReference type="Pfam" id="PF18367">
    <property type="entry name" value="Rv2175c_C"/>
    <property type="match status" value="1"/>
</dbReference>
<dbReference type="Pfam" id="PF21531">
    <property type="entry name" value="Rv2175c_wHTH"/>
    <property type="match status" value="1"/>
</dbReference>
<evidence type="ECO:0000313" key="3">
    <source>
        <dbReference type="EMBL" id="RLP72395.1"/>
    </source>
</evidence>
<gene>
    <name evidence="3" type="ORF">D9V29_04380</name>
</gene>
<organism evidence="3 4">
    <name type="scientific">Mycetocola manganoxydans</name>
    <dbReference type="NCBI Taxonomy" id="699879"/>
    <lineage>
        <taxon>Bacteria</taxon>
        <taxon>Bacillati</taxon>
        <taxon>Actinomycetota</taxon>
        <taxon>Actinomycetes</taxon>
        <taxon>Micrococcales</taxon>
        <taxon>Microbacteriaceae</taxon>
        <taxon>Mycetocola</taxon>
    </lineage>
</organism>
<protein>
    <submittedName>
        <fullName evidence="3">DNA-binding protein</fullName>
    </submittedName>
</protein>
<dbReference type="InterPro" id="IPR048576">
    <property type="entry name" value="Rv2175c_wHTH"/>
</dbReference>
<proteinExistence type="predicted"/>
<dbReference type="OrthoDB" id="3784042at2"/>
<dbReference type="GO" id="GO:0003677">
    <property type="term" value="F:DNA binding"/>
    <property type="evidence" value="ECO:0007669"/>
    <property type="project" value="UniProtKB-KW"/>
</dbReference>
<sequence>MTDLYADRQWLTIPDLVEKLDLTPSRIRRLIEERQLLAIKRDGVLSVPADFLNDEDQPLSELRGTLFVLADARFTDDEAMEWMLSVEESLGTAPIDALRAGRKAEVRRVAQALA</sequence>
<evidence type="ECO:0000313" key="4">
    <source>
        <dbReference type="Proteomes" id="UP000270299"/>
    </source>
</evidence>
<accession>A0A3L6ZXG3</accession>
<keyword evidence="4" id="KW-1185">Reference proteome</keyword>